<dbReference type="KEGG" id="fte:Fluta_1024"/>
<sequence precursor="true">MINKSNLILLVLMLGASFGYTQIASTESLDSTMIKIDNDLHGRFTYTSIKTVYISDSIIRDFFFRNSELYLELSKREKKIDLPRISISTLDTMVVMMCYNYSNFIREEVGSYHFINEELVKAQHQRSELNTPRAMSDCIGWAISSSVTYYKNNTFYKTVNTTSDRCGSPVFFIENGLMAELIRLLPKFKLFVIK</sequence>
<feature type="signal peptide" evidence="1">
    <location>
        <begin position="1"/>
        <end position="24"/>
    </location>
</feature>
<dbReference type="RefSeq" id="WP_013685794.1">
    <property type="nucleotide sequence ID" value="NC_015321.1"/>
</dbReference>
<organism evidence="2 3">
    <name type="scientific">Fluviicola taffensis (strain DSM 16823 / NCIMB 13979 / RW262)</name>
    <dbReference type="NCBI Taxonomy" id="755732"/>
    <lineage>
        <taxon>Bacteria</taxon>
        <taxon>Pseudomonadati</taxon>
        <taxon>Bacteroidota</taxon>
        <taxon>Flavobacteriia</taxon>
        <taxon>Flavobacteriales</taxon>
        <taxon>Crocinitomicaceae</taxon>
        <taxon>Fluviicola</taxon>
    </lineage>
</organism>
<proteinExistence type="predicted"/>
<reference evidence="3" key="2">
    <citation type="submission" date="2011-02" db="EMBL/GenBank/DDBJ databases">
        <title>The complete genome of Fluviicola taffensis DSM 16823.</title>
        <authorList>
            <consortium name="US DOE Joint Genome Institute (JGI-PGF)"/>
            <person name="Lucas S."/>
            <person name="Copeland A."/>
            <person name="Lapidus A."/>
            <person name="Bruce D."/>
            <person name="Goodwin L."/>
            <person name="Pitluck S."/>
            <person name="Kyrpides N."/>
            <person name="Mavromatis K."/>
            <person name="Ivanova N."/>
            <person name="Mikhailova N."/>
            <person name="Pagani I."/>
            <person name="Chertkov O."/>
            <person name="Detter J.C."/>
            <person name="Han C."/>
            <person name="Tapia R."/>
            <person name="Land M."/>
            <person name="Hauser L."/>
            <person name="Markowitz V."/>
            <person name="Cheng J.-F."/>
            <person name="Hugenholtz P."/>
            <person name="Woyke T."/>
            <person name="Wu D."/>
            <person name="Tindall B."/>
            <person name="Pomrenke H.G."/>
            <person name="Brambilla E."/>
            <person name="Klenk H.-P."/>
            <person name="Eisen J.A."/>
        </authorList>
    </citation>
    <scope>NUCLEOTIDE SEQUENCE [LARGE SCALE GENOMIC DNA]</scope>
    <source>
        <strain evidence="3">DSM 16823 / RW262 / RW262</strain>
    </source>
</reference>
<protein>
    <recommendedName>
        <fullName evidence="4">Secreted protein</fullName>
    </recommendedName>
</protein>
<keyword evidence="1" id="KW-0732">Signal</keyword>
<evidence type="ECO:0000313" key="2">
    <source>
        <dbReference type="EMBL" id="AEA43022.1"/>
    </source>
</evidence>
<name>F2I975_FLUTR</name>
<dbReference type="HOGENOM" id="CLU_1400685_0_0_10"/>
<evidence type="ECO:0008006" key="4">
    <source>
        <dbReference type="Google" id="ProtNLM"/>
    </source>
</evidence>
<evidence type="ECO:0000313" key="3">
    <source>
        <dbReference type="Proteomes" id="UP000007463"/>
    </source>
</evidence>
<feature type="chain" id="PRO_5003279619" description="Secreted protein" evidence="1">
    <location>
        <begin position="25"/>
        <end position="194"/>
    </location>
</feature>
<dbReference type="EMBL" id="CP002542">
    <property type="protein sequence ID" value="AEA43022.1"/>
    <property type="molecule type" value="Genomic_DNA"/>
</dbReference>
<evidence type="ECO:0000256" key="1">
    <source>
        <dbReference type="SAM" id="SignalP"/>
    </source>
</evidence>
<reference evidence="2 3" key="1">
    <citation type="journal article" date="2011" name="Stand. Genomic Sci.">
        <title>Complete genome sequence of the gliding freshwater bacterium Fluviicola taffensis type strain (RW262).</title>
        <authorList>
            <person name="Woyke T."/>
            <person name="Chertkov O."/>
            <person name="Lapidus A."/>
            <person name="Nolan M."/>
            <person name="Lucas S."/>
            <person name="Del Rio T.G."/>
            <person name="Tice H."/>
            <person name="Cheng J.F."/>
            <person name="Tapia R."/>
            <person name="Han C."/>
            <person name="Goodwin L."/>
            <person name="Pitluck S."/>
            <person name="Liolios K."/>
            <person name="Pagani I."/>
            <person name="Ivanova N."/>
            <person name="Huntemann M."/>
            <person name="Mavromatis K."/>
            <person name="Mikhailova N."/>
            <person name="Pati A."/>
            <person name="Chen A."/>
            <person name="Palaniappan K."/>
            <person name="Land M."/>
            <person name="Hauser L."/>
            <person name="Brambilla E.M."/>
            <person name="Rohde M."/>
            <person name="Mwirichia R."/>
            <person name="Sikorski J."/>
            <person name="Tindall B.J."/>
            <person name="Goker M."/>
            <person name="Bristow J."/>
            <person name="Eisen J.A."/>
            <person name="Markowitz V."/>
            <person name="Hugenholtz P."/>
            <person name="Klenk H.P."/>
            <person name="Kyrpides N.C."/>
        </authorList>
    </citation>
    <scope>NUCLEOTIDE SEQUENCE [LARGE SCALE GENOMIC DNA]</scope>
    <source>
        <strain evidence="3">DSM 16823 / RW262 / RW262</strain>
    </source>
</reference>
<dbReference type="Proteomes" id="UP000007463">
    <property type="component" value="Chromosome"/>
</dbReference>
<gene>
    <name evidence="2" type="ordered locus">Fluta_1024</name>
</gene>
<dbReference type="AlphaFoldDB" id="F2I975"/>
<accession>F2I975</accession>
<keyword evidence="3" id="KW-1185">Reference proteome</keyword>